<proteinExistence type="predicted"/>
<comment type="caution">
    <text evidence="2">The sequence shown here is derived from an EMBL/GenBank/DDBJ whole genome shotgun (WGS) entry which is preliminary data.</text>
</comment>
<feature type="region of interest" description="Disordered" evidence="1">
    <location>
        <begin position="1"/>
        <end position="225"/>
    </location>
</feature>
<feature type="compositionally biased region" description="Low complexity" evidence="1">
    <location>
        <begin position="142"/>
        <end position="154"/>
    </location>
</feature>
<name>A0AA38P4I4_9AGAR</name>
<feature type="compositionally biased region" description="Acidic residues" evidence="1">
    <location>
        <begin position="246"/>
        <end position="256"/>
    </location>
</feature>
<reference evidence="2" key="1">
    <citation type="submission" date="2022-08" db="EMBL/GenBank/DDBJ databases">
        <authorList>
            <consortium name="DOE Joint Genome Institute"/>
            <person name="Min B."/>
            <person name="Riley R."/>
            <person name="Sierra-Patev S."/>
            <person name="Naranjo-Ortiz M."/>
            <person name="Looney B."/>
            <person name="Konkel Z."/>
            <person name="Slot J.C."/>
            <person name="Sakamoto Y."/>
            <person name="Steenwyk J.L."/>
            <person name="Rokas A."/>
            <person name="Carro J."/>
            <person name="Camarero S."/>
            <person name="Ferreira P."/>
            <person name="Molpeceres G."/>
            <person name="Ruiz-Duenas F.J."/>
            <person name="Serrano A."/>
            <person name="Henrissat B."/>
            <person name="Drula E."/>
            <person name="Hughes K.W."/>
            <person name="Mata J.L."/>
            <person name="Ishikawa N.K."/>
            <person name="Vargas-Isla R."/>
            <person name="Ushijima S."/>
            <person name="Smith C.A."/>
            <person name="Ahrendt S."/>
            <person name="Andreopoulos W."/>
            <person name="He G."/>
            <person name="Labutti K."/>
            <person name="Lipzen A."/>
            <person name="Ng V."/>
            <person name="Sandor L."/>
            <person name="Barry K."/>
            <person name="Martinez A.T."/>
            <person name="Xiao Y."/>
            <person name="Gibbons J.G."/>
            <person name="Terashima K."/>
            <person name="Hibbett D.S."/>
            <person name="Grigoriev I.V."/>
        </authorList>
    </citation>
    <scope>NUCLEOTIDE SEQUENCE</scope>
    <source>
        <strain evidence="2">TFB9207</strain>
    </source>
</reference>
<feature type="compositionally biased region" description="Polar residues" evidence="1">
    <location>
        <begin position="127"/>
        <end position="141"/>
    </location>
</feature>
<dbReference type="Proteomes" id="UP001163846">
    <property type="component" value="Unassembled WGS sequence"/>
</dbReference>
<accession>A0AA38P4I4</accession>
<evidence type="ECO:0000313" key="2">
    <source>
        <dbReference type="EMBL" id="KAJ3836020.1"/>
    </source>
</evidence>
<keyword evidence="3" id="KW-1185">Reference proteome</keyword>
<feature type="region of interest" description="Disordered" evidence="1">
    <location>
        <begin position="299"/>
        <end position="337"/>
    </location>
</feature>
<feature type="region of interest" description="Disordered" evidence="1">
    <location>
        <begin position="240"/>
        <end position="285"/>
    </location>
</feature>
<evidence type="ECO:0000256" key="1">
    <source>
        <dbReference type="SAM" id="MobiDB-lite"/>
    </source>
</evidence>
<feature type="compositionally biased region" description="Polar residues" evidence="1">
    <location>
        <begin position="210"/>
        <end position="219"/>
    </location>
</feature>
<dbReference type="AlphaFoldDB" id="A0AA38P4I4"/>
<evidence type="ECO:0000313" key="3">
    <source>
        <dbReference type="Proteomes" id="UP001163846"/>
    </source>
</evidence>
<organism evidence="2 3">
    <name type="scientific">Lentinula raphanica</name>
    <dbReference type="NCBI Taxonomy" id="153919"/>
    <lineage>
        <taxon>Eukaryota</taxon>
        <taxon>Fungi</taxon>
        <taxon>Dikarya</taxon>
        <taxon>Basidiomycota</taxon>
        <taxon>Agaricomycotina</taxon>
        <taxon>Agaricomycetes</taxon>
        <taxon>Agaricomycetidae</taxon>
        <taxon>Agaricales</taxon>
        <taxon>Marasmiineae</taxon>
        <taxon>Omphalotaceae</taxon>
        <taxon>Lentinula</taxon>
    </lineage>
</organism>
<dbReference type="EMBL" id="MU806356">
    <property type="protein sequence ID" value="KAJ3836020.1"/>
    <property type="molecule type" value="Genomic_DNA"/>
</dbReference>
<gene>
    <name evidence="2" type="ORF">F5878DRAFT_653295</name>
</gene>
<protein>
    <submittedName>
        <fullName evidence="2">Uncharacterized protein</fullName>
    </submittedName>
</protein>
<sequence length="396" mass="42568">MILVHKQQFPLSSPHAHHRRHPSAPPAVIVQPTKVPGLLSLAKPPQRQQPQHSRQRPSPKAKQPQSNRPSKTALDAEATSTLKPSPEISAKKPANANLRGRPNSKPQEKQTARSTSHSAVRGRRNNARQQSPPLPTSQAEVPSSPSYQSNNSNPFDPFLDASDARSKLSRPTSIPTLASRPSGKLARRRQPNMPPAANAFPKAIPVPRNSKPSHSTLSRSEPHVSNVRNFKARSLQLTDGFPICDDMTDTEDDSGDDSTPPATPTRLRSARFNMSIGDGPRTAPITAPSSAFPFYVSPSPSPAGKKTGKKHARVPSEGVFAMSSDEEATASRASDKHDIDLKALLGLTVQRAPLSEESEQEREAAAAAAAAAYFASSNFQNSPSPEELPPPSFAFA</sequence>